<evidence type="ECO:0000313" key="3">
    <source>
        <dbReference type="Proteomes" id="UP000575898"/>
    </source>
</evidence>
<proteinExistence type="predicted"/>
<dbReference type="EMBL" id="JACHHY010000029">
    <property type="protein sequence ID" value="MBB5020283.1"/>
    <property type="molecule type" value="Genomic_DNA"/>
</dbReference>
<dbReference type="GO" id="GO:0110154">
    <property type="term" value="P:RNA decapping"/>
    <property type="evidence" value="ECO:0007669"/>
    <property type="project" value="TreeGrafter"/>
</dbReference>
<dbReference type="RefSeq" id="WP_184041685.1">
    <property type="nucleotide sequence ID" value="NZ_JACHHY010000029.1"/>
</dbReference>
<dbReference type="PANTHER" id="PTHR42850">
    <property type="entry name" value="METALLOPHOSPHOESTERASE"/>
    <property type="match status" value="1"/>
</dbReference>
<accession>A0A840MVC3</accession>
<keyword evidence="2" id="KW-0378">Hydrolase</keyword>
<dbReference type="PANTHER" id="PTHR42850:SF10">
    <property type="entry name" value="SERINE_THREONINE-PROTEIN PHOSPHATASE 1"/>
    <property type="match status" value="1"/>
</dbReference>
<dbReference type="SUPFAM" id="SSF56300">
    <property type="entry name" value="Metallo-dependent phosphatases"/>
    <property type="match status" value="1"/>
</dbReference>
<dbReference type="GO" id="GO:0005737">
    <property type="term" value="C:cytoplasm"/>
    <property type="evidence" value="ECO:0007669"/>
    <property type="project" value="TreeGrafter"/>
</dbReference>
<protein>
    <submittedName>
        <fullName evidence="2">Serine/threonine protein phosphatase 1</fullName>
        <ecNumber evidence="2">3.1.3.16</ecNumber>
    </submittedName>
</protein>
<dbReference type="Gene3D" id="3.60.21.10">
    <property type="match status" value="1"/>
</dbReference>
<dbReference type="AlphaFoldDB" id="A0A840MVC3"/>
<organism evidence="2 3">
    <name type="scientific">Chitinivorax tropicus</name>
    <dbReference type="NCBI Taxonomy" id="714531"/>
    <lineage>
        <taxon>Bacteria</taxon>
        <taxon>Pseudomonadati</taxon>
        <taxon>Pseudomonadota</taxon>
        <taxon>Betaproteobacteria</taxon>
        <taxon>Chitinivorax</taxon>
    </lineage>
</organism>
<sequence>MTPKVAYLPDNTRGRDFIVGDLHGCFDELMFLLDQVRFDPACDRLFSTGDLVDRGPRSMDCLRLLRQPWLFAVQGNHERLLLDALADPEGARRMFHRVNGGDWADDLIDTLDGELWSLCDEIAALPHVIVVGKDSRGRFNLVHAHLLASSDPVVLWTDQEIDTQAWPDTGGIIDTLTWARTLAFEAGLAAQTNARPDFYPGLSLTYCGHNPVPCPVTIYSHCFVDTGAGYQGNVWVGDQDSGVPMHLTMLERLPEGGHAVRVAGSSIATGWLA</sequence>
<feature type="domain" description="Calcineurin-like phosphoesterase" evidence="1">
    <location>
        <begin position="18"/>
        <end position="146"/>
    </location>
</feature>
<keyword evidence="3" id="KW-1185">Reference proteome</keyword>
<dbReference type="InterPro" id="IPR029052">
    <property type="entry name" value="Metallo-depent_PP-like"/>
</dbReference>
<dbReference type="InterPro" id="IPR004843">
    <property type="entry name" value="Calcineurin-like_PHP"/>
</dbReference>
<dbReference type="Pfam" id="PF00149">
    <property type="entry name" value="Metallophos"/>
    <property type="match status" value="1"/>
</dbReference>
<dbReference type="GO" id="GO:0008803">
    <property type="term" value="F:bis(5'-nucleosyl)-tetraphosphatase (symmetrical) activity"/>
    <property type="evidence" value="ECO:0007669"/>
    <property type="project" value="TreeGrafter"/>
</dbReference>
<comment type="caution">
    <text evidence="2">The sequence shown here is derived from an EMBL/GenBank/DDBJ whole genome shotgun (WGS) entry which is preliminary data.</text>
</comment>
<dbReference type="InterPro" id="IPR050126">
    <property type="entry name" value="Ap4A_hydrolase"/>
</dbReference>
<dbReference type="GO" id="GO:0004722">
    <property type="term" value="F:protein serine/threonine phosphatase activity"/>
    <property type="evidence" value="ECO:0007669"/>
    <property type="project" value="UniProtKB-EC"/>
</dbReference>
<dbReference type="EC" id="3.1.3.16" evidence="2"/>
<evidence type="ECO:0000259" key="1">
    <source>
        <dbReference type="Pfam" id="PF00149"/>
    </source>
</evidence>
<name>A0A840MVC3_9PROT</name>
<dbReference type="Proteomes" id="UP000575898">
    <property type="component" value="Unassembled WGS sequence"/>
</dbReference>
<gene>
    <name evidence="2" type="ORF">HNQ59_003601</name>
</gene>
<reference evidence="2 3" key="1">
    <citation type="submission" date="2020-08" db="EMBL/GenBank/DDBJ databases">
        <title>Genomic Encyclopedia of Type Strains, Phase IV (KMG-IV): sequencing the most valuable type-strain genomes for metagenomic binning, comparative biology and taxonomic classification.</title>
        <authorList>
            <person name="Goeker M."/>
        </authorList>
    </citation>
    <scope>NUCLEOTIDE SEQUENCE [LARGE SCALE GENOMIC DNA]</scope>
    <source>
        <strain evidence="2 3">DSM 27165</strain>
    </source>
</reference>
<evidence type="ECO:0000313" key="2">
    <source>
        <dbReference type="EMBL" id="MBB5020283.1"/>
    </source>
</evidence>